<dbReference type="GO" id="GO:0016747">
    <property type="term" value="F:acyltransferase activity, transferring groups other than amino-acyl groups"/>
    <property type="evidence" value="ECO:0007669"/>
    <property type="project" value="InterPro"/>
</dbReference>
<evidence type="ECO:0000313" key="8">
    <source>
        <dbReference type="Proteomes" id="UP000245380"/>
    </source>
</evidence>
<dbReference type="OrthoDB" id="9786288at2"/>
<dbReference type="Pfam" id="PF02797">
    <property type="entry name" value="Chal_sti_synt_C"/>
    <property type="match status" value="1"/>
</dbReference>
<evidence type="ECO:0000256" key="1">
    <source>
        <dbReference type="ARBA" id="ARBA00005531"/>
    </source>
</evidence>
<dbReference type="InterPro" id="IPR011141">
    <property type="entry name" value="Polyketide_synthase_type-III"/>
</dbReference>
<dbReference type="Proteomes" id="UP000245380">
    <property type="component" value="Unassembled WGS sequence"/>
</dbReference>
<feature type="domain" description="Chalcone/stilbene synthase C-terminal" evidence="6">
    <location>
        <begin position="217"/>
        <end position="357"/>
    </location>
</feature>
<dbReference type="Pfam" id="PF00195">
    <property type="entry name" value="Chal_sti_synt_N"/>
    <property type="match status" value="1"/>
</dbReference>
<evidence type="ECO:0000256" key="2">
    <source>
        <dbReference type="ARBA" id="ARBA00022679"/>
    </source>
</evidence>
<comment type="caution">
    <text evidence="7">The sequence shown here is derived from an EMBL/GenBank/DDBJ whole genome shotgun (WGS) entry which is preliminary data.</text>
</comment>
<evidence type="ECO:0000259" key="6">
    <source>
        <dbReference type="Pfam" id="PF02797"/>
    </source>
</evidence>
<evidence type="ECO:0008006" key="9">
    <source>
        <dbReference type="Google" id="ProtNLM"/>
    </source>
</evidence>
<feature type="domain" description="Chalcone/stilbene synthase N-terminal" evidence="5">
    <location>
        <begin position="4"/>
        <end position="200"/>
    </location>
</feature>
<evidence type="ECO:0000256" key="3">
    <source>
        <dbReference type="ARBA" id="ARBA00023315"/>
    </source>
</evidence>
<accession>A0A2U3D6G7</accession>
<dbReference type="EMBL" id="MPDK01000024">
    <property type="protein sequence ID" value="PWI56864.1"/>
    <property type="molecule type" value="Genomic_DNA"/>
</dbReference>
<name>A0A2U3D6G7_SULT2</name>
<keyword evidence="2" id="KW-0808">Transferase</keyword>
<dbReference type="AlphaFoldDB" id="A0A2U3D6G7"/>
<dbReference type="Gene3D" id="3.40.47.10">
    <property type="match status" value="2"/>
</dbReference>
<dbReference type="PANTHER" id="PTHR11877:SF99">
    <property type="entry name" value="1,3,6,8-TETRAHYDROXYNAPHTHALENE SYNTHASE"/>
    <property type="match status" value="1"/>
</dbReference>
<sequence length="360" mass="39003">MPMIAAVETAVPPYIVTREEAKEVARQLFASSFRDLDRLLPVFDHAAIEKRHFCVPLEWFTTPKSFQEKNETYQKAAVELGTKAAAAALDKAQIQAQEVDAIFFVSSTGIATPSLDVPIAQALSLREDVKRMPLFGLGCAGGASGLARASDYIKAHPEDIALLIAVELCGLTFVHGDHSKSNLIGTALFSDGAAAALIIGEERIANTGLNLHGPRIVGSKSQLWPNSEAVMGWDVRDEGLSVIFSRDIPSLVRREMADQVSQLLDDYQITRHELSAFIAHPGGAKVLEAYQTALSIPESWLDAAREVLSSYGNMSSPSVLFVLKKMLEQMPKTLSTTAKYGILAALGPGFSCEQVLLEFT</sequence>
<dbReference type="InterPro" id="IPR012328">
    <property type="entry name" value="Chalcone/stilbene_synt_C"/>
</dbReference>
<dbReference type="PROSITE" id="PS00441">
    <property type="entry name" value="CHALCONE_SYNTH"/>
    <property type="match status" value="1"/>
</dbReference>
<evidence type="ECO:0000256" key="4">
    <source>
        <dbReference type="PIRSR" id="PIRSR000451-1"/>
    </source>
</evidence>
<organism evidence="7 8">
    <name type="scientific">Sulfoacidibacillus thermotolerans</name>
    <name type="common">Acidibacillus sulfuroxidans</name>
    <dbReference type="NCBI Taxonomy" id="1765684"/>
    <lineage>
        <taxon>Bacteria</taxon>
        <taxon>Bacillati</taxon>
        <taxon>Bacillota</taxon>
        <taxon>Bacilli</taxon>
        <taxon>Bacillales</taxon>
        <taxon>Alicyclobacillaceae</taxon>
        <taxon>Sulfoacidibacillus</taxon>
    </lineage>
</organism>
<keyword evidence="8" id="KW-1185">Reference proteome</keyword>
<feature type="active site" description="Acyl-thioester intermediate" evidence="4">
    <location>
        <position position="139"/>
    </location>
</feature>
<dbReference type="PANTHER" id="PTHR11877">
    <property type="entry name" value="HYDROXYMETHYLGLUTARYL-COA SYNTHASE"/>
    <property type="match status" value="1"/>
</dbReference>
<dbReference type="InterPro" id="IPR018088">
    <property type="entry name" value="Chalcone/stilbene_synthase_AS"/>
</dbReference>
<dbReference type="SUPFAM" id="SSF53901">
    <property type="entry name" value="Thiolase-like"/>
    <property type="match status" value="2"/>
</dbReference>
<dbReference type="CDD" id="cd00831">
    <property type="entry name" value="CHS_like"/>
    <property type="match status" value="1"/>
</dbReference>
<dbReference type="InterPro" id="IPR001099">
    <property type="entry name" value="Chalcone/stilbene_synt_N"/>
</dbReference>
<dbReference type="PIRSF" id="PIRSF000451">
    <property type="entry name" value="PKS_III"/>
    <property type="match status" value="1"/>
</dbReference>
<gene>
    <name evidence="7" type="ORF">BM613_11545</name>
</gene>
<reference evidence="7 8" key="1">
    <citation type="submission" date="2016-11" db="EMBL/GenBank/DDBJ databases">
        <title>Comparative genomics of Acidibacillus ferroxidans species.</title>
        <authorList>
            <person name="Oliveira G."/>
            <person name="Nunes G."/>
            <person name="Oliveira R."/>
            <person name="Araujo F."/>
            <person name="Salim A."/>
            <person name="Scholte L."/>
            <person name="Morais D."/>
            <person name="Nancucheo I."/>
            <person name="Johnson D.B."/>
            <person name="Grail B."/>
            <person name="Bittencourt J."/>
            <person name="Valadares R."/>
        </authorList>
    </citation>
    <scope>NUCLEOTIDE SEQUENCE [LARGE SCALE GENOMIC DNA]</scope>
    <source>
        <strain evidence="7 8">Y002</strain>
    </source>
</reference>
<keyword evidence="3" id="KW-0012">Acyltransferase</keyword>
<evidence type="ECO:0000259" key="5">
    <source>
        <dbReference type="Pfam" id="PF00195"/>
    </source>
</evidence>
<dbReference type="GO" id="GO:0030639">
    <property type="term" value="P:polyketide biosynthetic process"/>
    <property type="evidence" value="ECO:0007669"/>
    <property type="project" value="TreeGrafter"/>
</dbReference>
<dbReference type="RefSeq" id="WP_109431361.1">
    <property type="nucleotide sequence ID" value="NZ_MPDK01000024.1"/>
</dbReference>
<dbReference type="InterPro" id="IPR016039">
    <property type="entry name" value="Thiolase-like"/>
</dbReference>
<comment type="similarity">
    <text evidence="1">Belongs to the thiolase-like superfamily. Chalcone/stilbene synthases family.</text>
</comment>
<protein>
    <recommendedName>
        <fullName evidence="9">Type III polyketide synthase</fullName>
    </recommendedName>
</protein>
<evidence type="ECO:0000313" key="7">
    <source>
        <dbReference type="EMBL" id="PWI56864.1"/>
    </source>
</evidence>
<proteinExistence type="inferred from homology"/>